<dbReference type="Gene3D" id="3.40.50.880">
    <property type="match status" value="1"/>
</dbReference>
<dbReference type="SUPFAM" id="SSF52317">
    <property type="entry name" value="Class I glutamine amidotransferase-like"/>
    <property type="match status" value="1"/>
</dbReference>
<sequence length="199" mass="21340">MIGIVDYGAGNLGSLGNALDWLGASYITASGPKDLAGADKILLPGVGNFGSALASLRRTGLEAALRERVREGTPFLGICLGFQLLFEGSEESLDASGLGLLGGRVERFTVARKVPQIGWNRLRLTRKTRLFEGVEDGAYAYFVNSFAVKRTAPDLVAARSEYGESFVSAVECENVWAVQFHPEKSGPVGLQVLRNFVEA</sequence>
<dbReference type="GO" id="GO:0004359">
    <property type="term" value="F:glutaminase activity"/>
    <property type="evidence" value="ECO:0007669"/>
    <property type="project" value="UniProtKB-EC"/>
</dbReference>
<dbReference type="GO" id="GO:0016829">
    <property type="term" value="F:lyase activity"/>
    <property type="evidence" value="ECO:0007669"/>
    <property type="project" value="UniProtKB-KW"/>
</dbReference>
<keyword evidence="10" id="KW-0963">Cytoplasm</keyword>
<comment type="subcellular location">
    <subcellularLocation>
        <location evidence="10">Cytoplasm</location>
    </subcellularLocation>
</comment>
<comment type="subunit">
    <text evidence="2 10">Heterodimer of HisH and HisF.</text>
</comment>
<organism evidence="13 14">
    <name type="scientific">Candidatus Iainarchaeum sp</name>
    <dbReference type="NCBI Taxonomy" id="3101447"/>
    <lineage>
        <taxon>Archaea</taxon>
        <taxon>Candidatus Iainarchaeota</taxon>
        <taxon>Candidatus Iainarchaeia</taxon>
        <taxon>Candidatus Iainarchaeales</taxon>
        <taxon>Candidatus Iainarchaeaceae</taxon>
        <taxon>Candidatus Iainarchaeum</taxon>
    </lineage>
</organism>
<comment type="catalytic activity">
    <reaction evidence="8 10">
        <text>5-[(5-phospho-1-deoxy-D-ribulos-1-ylimino)methylamino]-1-(5-phospho-beta-D-ribosyl)imidazole-4-carboxamide + L-glutamine = D-erythro-1-(imidazol-4-yl)glycerol 3-phosphate + 5-amino-1-(5-phospho-beta-D-ribosyl)imidazole-4-carboxamide + L-glutamate + H(+)</text>
        <dbReference type="Rhea" id="RHEA:24793"/>
        <dbReference type="ChEBI" id="CHEBI:15378"/>
        <dbReference type="ChEBI" id="CHEBI:29985"/>
        <dbReference type="ChEBI" id="CHEBI:58278"/>
        <dbReference type="ChEBI" id="CHEBI:58359"/>
        <dbReference type="ChEBI" id="CHEBI:58475"/>
        <dbReference type="ChEBI" id="CHEBI:58525"/>
        <dbReference type="EC" id="4.3.2.10"/>
    </reaction>
</comment>
<accession>A0A8T4L8N2</accession>
<dbReference type="PANTHER" id="PTHR42701">
    <property type="entry name" value="IMIDAZOLE GLYCEROL PHOSPHATE SYNTHASE SUBUNIT HISH"/>
    <property type="match status" value="1"/>
</dbReference>
<evidence type="ECO:0000256" key="2">
    <source>
        <dbReference type="ARBA" id="ARBA00011152"/>
    </source>
</evidence>
<gene>
    <name evidence="10 13" type="primary">hisH</name>
    <name evidence="13" type="ORF">J4203_05345</name>
</gene>
<dbReference type="EC" id="3.5.1.2" evidence="10"/>
<dbReference type="GO" id="GO:0000105">
    <property type="term" value="P:L-histidine biosynthetic process"/>
    <property type="evidence" value="ECO:0007669"/>
    <property type="project" value="UniProtKB-UniRule"/>
</dbReference>
<feature type="active site" evidence="10 11">
    <location>
        <position position="181"/>
    </location>
</feature>
<dbReference type="PANTHER" id="PTHR42701:SF1">
    <property type="entry name" value="IMIDAZOLE GLYCEROL PHOSPHATE SYNTHASE SUBUNIT HISH"/>
    <property type="match status" value="1"/>
</dbReference>
<evidence type="ECO:0000256" key="10">
    <source>
        <dbReference type="HAMAP-Rule" id="MF_00278"/>
    </source>
</evidence>
<keyword evidence="4 10" id="KW-0378">Hydrolase</keyword>
<evidence type="ECO:0000259" key="12">
    <source>
        <dbReference type="Pfam" id="PF00117"/>
    </source>
</evidence>
<dbReference type="Pfam" id="PF00117">
    <property type="entry name" value="GATase"/>
    <property type="match status" value="1"/>
</dbReference>
<keyword evidence="3 10" id="KW-0028">Amino-acid biosynthesis</keyword>
<comment type="pathway">
    <text evidence="1 10">Amino-acid biosynthesis; L-histidine biosynthesis; L-histidine from 5-phospho-alpha-D-ribose 1-diphosphate: step 5/9.</text>
</comment>
<evidence type="ECO:0000256" key="6">
    <source>
        <dbReference type="ARBA" id="ARBA00023102"/>
    </source>
</evidence>
<feature type="active site" evidence="10 11">
    <location>
        <position position="183"/>
    </location>
</feature>
<dbReference type="PROSITE" id="PS51273">
    <property type="entry name" value="GATASE_TYPE_1"/>
    <property type="match status" value="1"/>
</dbReference>
<dbReference type="Proteomes" id="UP000678237">
    <property type="component" value="Unassembled WGS sequence"/>
</dbReference>
<evidence type="ECO:0000256" key="9">
    <source>
        <dbReference type="ARBA" id="ARBA00049534"/>
    </source>
</evidence>
<keyword evidence="5 10" id="KW-0315">Glutamine amidotransferase</keyword>
<evidence type="ECO:0000256" key="4">
    <source>
        <dbReference type="ARBA" id="ARBA00022801"/>
    </source>
</evidence>
<dbReference type="AlphaFoldDB" id="A0A8T4L8N2"/>
<protein>
    <recommendedName>
        <fullName evidence="10">Imidazole glycerol phosphate synthase subunit HisH</fullName>
        <ecNumber evidence="10">4.3.2.10</ecNumber>
    </recommendedName>
    <alternativeName>
        <fullName evidence="10">IGP synthase glutaminase subunit</fullName>
        <ecNumber evidence="10">3.5.1.2</ecNumber>
    </alternativeName>
    <alternativeName>
        <fullName evidence="10">IGP synthase subunit HisH</fullName>
    </alternativeName>
    <alternativeName>
        <fullName evidence="10">ImGP synthase subunit HisH</fullName>
        <shortName evidence="10">IGPS subunit HisH</shortName>
    </alternativeName>
</protein>
<comment type="catalytic activity">
    <reaction evidence="9 10">
        <text>L-glutamine + H2O = L-glutamate + NH4(+)</text>
        <dbReference type="Rhea" id="RHEA:15889"/>
        <dbReference type="ChEBI" id="CHEBI:15377"/>
        <dbReference type="ChEBI" id="CHEBI:28938"/>
        <dbReference type="ChEBI" id="CHEBI:29985"/>
        <dbReference type="ChEBI" id="CHEBI:58359"/>
        <dbReference type="EC" id="3.5.1.2"/>
    </reaction>
</comment>
<evidence type="ECO:0000256" key="7">
    <source>
        <dbReference type="ARBA" id="ARBA00023239"/>
    </source>
</evidence>
<dbReference type="InterPro" id="IPR010139">
    <property type="entry name" value="Imidazole-glycPsynth_HisH"/>
</dbReference>
<comment type="function">
    <text evidence="10">IGPS catalyzes the conversion of PRFAR and glutamine to IGP, AICAR and glutamate. The HisH subunit catalyzes the hydrolysis of glutamine to glutamate and ammonia as part of the synthesis of IGP and AICAR. The resulting ammonia molecule is channeled to the active site of HisF.</text>
</comment>
<dbReference type="NCBIfam" id="TIGR01855">
    <property type="entry name" value="IMP_synth_hisH"/>
    <property type="match status" value="1"/>
</dbReference>
<dbReference type="GO" id="GO:0005737">
    <property type="term" value="C:cytoplasm"/>
    <property type="evidence" value="ECO:0007669"/>
    <property type="project" value="UniProtKB-SubCell"/>
</dbReference>
<evidence type="ECO:0000256" key="5">
    <source>
        <dbReference type="ARBA" id="ARBA00022962"/>
    </source>
</evidence>
<comment type="caution">
    <text evidence="13">The sequence shown here is derived from an EMBL/GenBank/DDBJ whole genome shotgun (WGS) entry which is preliminary data.</text>
</comment>
<reference evidence="13" key="2">
    <citation type="submission" date="2021-05" db="EMBL/GenBank/DDBJ databases">
        <title>Protein family content uncovers lineage relationships and bacterial pathway maintenance mechanisms in DPANN archaea.</title>
        <authorList>
            <person name="Castelle C.J."/>
            <person name="Meheust R."/>
            <person name="Jaffe A.L."/>
            <person name="Seitz K."/>
            <person name="Gong X."/>
            <person name="Baker B.J."/>
            <person name="Banfield J.F."/>
        </authorList>
    </citation>
    <scope>NUCLEOTIDE SEQUENCE</scope>
    <source>
        <strain evidence="13">RIFCSPLOWO2_01_FULL_58_19</strain>
    </source>
</reference>
<dbReference type="InterPro" id="IPR029062">
    <property type="entry name" value="Class_I_gatase-like"/>
</dbReference>
<dbReference type="CDD" id="cd01748">
    <property type="entry name" value="GATase1_IGP_Synthase"/>
    <property type="match status" value="1"/>
</dbReference>
<evidence type="ECO:0000313" key="14">
    <source>
        <dbReference type="Proteomes" id="UP000678237"/>
    </source>
</evidence>
<proteinExistence type="inferred from homology"/>
<evidence type="ECO:0000256" key="1">
    <source>
        <dbReference type="ARBA" id="ARBA00005091"/>
    </source>
</evidence>
<keyword evidence="6 10" id="KW-0368">Histidine biosynthesis</keyword>
<feature type="active site" description="Nucleophile" evidence="10 11">
    <location>
        <position position="79"/>
    </location>
</feature>
<dbReference type="EC" id="4.3.2.10" evidence="10"/>
<name>A0A8T4L8N2_9ARCH</name>
<dbReference type="HAMAP" id="MF_00278">
    <property type="entry name" value="HisH"/>
    <property type="match status" value="1"/>
</dbReference>
<evidence type="ECO:0000256" key="11">
    <source>
        <dbReference type="PIRSR" id="PIRSR000495-1"/>
    </source>
</evidence>
<dbReference type="GO" id="GO:0000107">
    <property type="term" value="F:imidazoleglycerol-phosphate synthase activity"/>
    <property type="evidence" value="ECO:0007669"/>
    <property type="project" value="UniProtKB-UniRule"/>
</dbReference>
<dbReference type="EMBL" id="JAGVWE010000004">
    <property type="protein sequence ID" value="MBS3063271.1"/>
    <property type="molecule type" value="Genomic_DNA"/>
</dbReference>
<reference evidence="13" key="1">
    <citation type="submission" date="2021-03" db="EMBL/GenBank/DDBJ databases">
        <authorList>
            <person name="Jaffe A."/>
        </authorList>
    </citation>
    <scope>NUCLEOTIDE SEQUENCE</scope>
    <source>
        <strain evidence="13">RIFCSPLOWO2_01_FULL_58_19</strain>
    </source>
</reference>
<dbReference type="PIRSF" id="PIRSF000495">
    <property type="entry name" value="Amidotransf_hisH"/>
    <property type="match status" value="1"/>
</dbReference>
<evidence type="ECO:0000313" key="13">
    <source>
        <dbReference type="EMBL" id="MBS3063271.1"/>
    </source>
</evidence>
<feature type="domain" description="Glutamine amidotransferase" evidence="12">
    <location>
        <begin position="39"/>
        <end position="197"/>
    </location>
</feature>
<evidence type="ECO:0000256" key="8">
    <source>
        <dbReference type="ARBA" id="ARBA00047838"/>
    </source>
</evidence>
<keyword evidence="7 10" id="KW-0456">Lyase</keyword>
<evidence type="ECO:0000256" key="3">
    <source>
        <dbReference type="ARBA" id="ARBA00022605"/>
    </source>
</evidence>
<dbReference type="InterPro" id="IPR017926">
    <property type="entry name" value="GATASE"/>
</dbReference>